<comment type="caution">
    <text evidence="1">The sequence shown here is derived from an EMBL/GenBank/DDBJ whole genome shotgun (WGS) entry which is preliminary data.</text>
</comment>
<dbReference type="InterPro" id="IPR038056">
    <property type="entry name" value="YjbR-like_sf"/>
</dbReference>
<dbReference type="EMBL" id="BARS01014340">
    <property type="protein sequence ID" value="GAF92423.1"/>
    <property type="molecule type" value="Genomic_DNA"/>
</dbReference>
<dbReference type="Pfam" id="PF04237">
    <property type="entry name" value="YjbR"/>
    <property type="match status" value="1"/>
</dbReference>
<feature type="non-terminal residue" evidence="1">
    <location>
        <position position="1"/>
    </location>
</feature>
<reference evidence="1" key="1">
    <citation type="journal article" date="2014" name="Front. Microbiol.">
        <title>High frequency of phylogenetically diverse reductive dehalogenase-homologous genes in deep subseafloor sedimentary metagenomes.</title>
        <authorList>
            <person name="Kawai M."/>
            <person name="Futagami T."/>
            <person name="Toyoda A."/>
            <person name="Takaki Y."/>
            <person name="Nishi S."/>
            <person name="Hori S."/>
            <person name="Arai W."/>
            <person name="Tsubouchi T."/>
            <person name="Morono Y."/>
            <person name="Uchiyama I."/>
            <person name="Ito T."/>
            <person name="Fujiyama A."/>
            <person name="Inagaki F."/>
            <person name="Takami H."/>
        </authorList>
    </citation>
    <scope>NUCLEOTIDE SEQUENCE</scope>
    <source>
        <strain evidence="1">Expedition CK06-06</strain>
    </source>
</reference>
<proteinExistence type="predicted"/>
<protein>
    <recommendedName>
        <fullName evidence="2">Phosphoribosylglycinamide formyltransferase</fullName>
    </recommendedName>
</protein>
<organism evidence="1">
    <name type="scientific">marine sediment metagenome</name>
    <dbReference type="NCBI Taxonomy" id="412755"/>
    <lineage>
        <taxon>unclassified sequences</taxon>
        <taxon>metagenomes</taxon>
        <taxon>ecological metagenomes</taxon>
    </lineage>
</organism>
<dbReference type="Gene3D" id="3.90.1150.30">
    <property type="match status" value="1"/>
</dbReference>
<name>X0TFS1_9ZZZZ</name>
<dbReference type="AlphaFoldDB" id="X0TFS1"/>
<evidence type="ECO:0000313" key="1">
    <source>
        <dbReference type="EMBL" id="GAF92423.1"/>
    </source>
</evidence>
<sequence>HRDGRLAIWCKAPPGAQSMIVEGDPERYFVPPYVGPRGWIGARLDRNPDWSAIEALVAESYAMTAAPKTRQR</sequence>
<accession>X0TFS1</accession>
<dbReference type="InterPro" id="IPR058532">
    <property type="entry name" value="YjbR/MT2646/Rv2570-like"/>
</dbReference>
<dbReference type="SUPFAM" id="SSF142906">
    <property type="entry name" value="YjbR-like"/>
    <property type="match status" value="1"/>
</dbReference>
<evidence type="ECO:0008006" key="2">
    <source>
        <dbReference type="Google" id="ProtNLM"/>
    </source>
</evidence>
<gene>
    <name evidence="1" type="ORF">S01H1_24252</name>
</gene>